<accession>A0A7I4YS74</accession>
<dbReference type="WBParaSite" id="HCON_00131350-00001">
    <property type="protein sequence ID" value="HCON_00131350-00001"/>
    <property type="gene ID" value="HCON_00131350"/>
</dbReference>
<protein>
    <submittedName>
        <fullName evidence="3">DUF5641 domain-containing protein</fullName>
    </submittedName>
</protein>
<proteinExistence type="predicted"/>
<evidence type="ECO:0000313" key="2">
    <source>
        <dbReference type="Proteomes" id="UP000025227"/>
    </source>
</evidence>
<evidence type="ECO:0000259" key="1">
    <source>
        <dbReference type="Pfam" id="PF18701"/>
    </source>
</evidence>
<name>A0A7I4YS74_HAECO</name>
<evidence type="ECO:0000313" key="3">
    <source>
        <dbReference type="WBParaSite" id="HCON_00131350-00001"/>
    </source>
</evidence>
<dbReference type="AlphaFoldDB" id="A0A7I4YS74"/>
<dbReference type="OMA" id="WSNIAST"/>
<reference evidence="3" key="1">
    <citation type="submission" date="2020-12" db="UniProtKB">
        <authorList>
            <consortium name="WormBaseParasite"/>
        </authorList>
    </citation>
    <scope>IDENTIFICATION</scope>
    <source>
        <strain evidence="3">MHco3</strain>
    </source>
</reference>
<organism evidence="2 3">
    <name type="scientific">Haemonchus contortus</name>
    <name type="common">Barber pole worm</name>
    <dbReference type="NCBI Taxonomy" id="6289"/>
    <lineage>
        <taxon>Eukaryota</taxon>
        <taxon>Metazoa</taxon>
        <taxon>Ecdysozoa</taxon>
        <taxon>Nematoda</taxon>
        <taxon>Chromadorea</taxon>
        <taxon>Rhabditida</taxon>
        <taxon>Rhabditina</taxon>
        <taxon>Rhabditomorpha</taxon>
        <taxon>Strongyloidea</taxon>
        <taxon>Trichostrongylidae</taxon>
        <taxon>Haemonchus</taxon>
    </lineage>
</organism>
<dbReference type="InterPro" id="IPR040676">
    <property type="entry name" value="DUF5641"/>
</dbReference>
<feature type="domain" description="DUF5641" evidence="1">
    <location>
        <begin position="29"/>
        <end position="86"/>
    </location>
</feature>
<dbReference type="Pfam" id="PF18701">
    <property type="entry name" value="DUF5641"/>
    <property type="match status" value="1"/>
</dbReference>
<keyword evidence="2" id="KW-1185">Reference proteome</keyword>
<dbReference type="Proteomes" id="UP000025227">
    <property type="component" value="Unplaced"/>
</dbReference>
<sequence>MENMAIQYLISLRESHQLDVKSRKGDVYSPRKGNLVLICEAQPRHSWKIGSIEKLCPNTQGIIREAVVRLPSRRRIRRPINLLIPLELEATTSNEMDLYEDWSNIASTSSHSSSRCNLRQG</sequence>